<name>A0A383EGX6_9ZZZZ</name>
<evidence type="ECO:0000313" key="1">
    <source>
        <dbReference type="EMBL" id="SVE56106.1"/>
    </source>
</evidence>
<accession>A0A383EGX6</accession>
<protein>
    <submittedName>
        <fullName evidence="1">Uncharacterized protein</fullName>
    </submittedName>
</protein>
<reference evidence="1" key="1">
    <citation type="submission" date="2018-05" db="EMBL/GenBank/DDBJ databases">
        <authorList>
            <person name="Lanie J.A."/>
            <person name="Ng W.-L."/>
            <person name="Kazmierczak K.M."/>
            <person name="Andrzejewski T.M."/>
            <person name="Davidsen T.M."/>
            <person name="Wayne K.J."/>
            <person name="Tettelin H."/>
            <person name="Glass J.I."/>
            <person name="Rusch D."/>
            <person name="Podicherti R."/>
            <person name="Tsui H.-C.T."/>
            <person name="Winkler M.E."/>
        </authorList>
    </citation>
    <scope>NUCLEOTIDE SEQUENCE</scope>
</reference>
<gene>
    <name evidence="1" type="ORF">METZ01_LOCUS508960</name>
</gene>
<organism evidence="1">
    <name type="scientific">marine metagenome</name>
    <dbReference type="NCBI Taxonomy" id="408172"/>
    <lineage>
        <taxon>unclassified sequences</taxon>
        <taxon>metagenomes</taxon>
        <taxon>ecological metagenomes</taxon>
    </lineage>
</organism>
<sequence length="31" mass="3591">MDEPLGKSQVIPYINLISQFSEVHLISFEKK</sequence>
<proteinExistence type="predicted"/>
<dbReference type="AlphaFoldDB" id="A0A383EGX6"/>
<dbReference type="EMBL" id="UINC01225866">
    <property type="protein sequence ID" value="SVE56106.1"/>
    <property type="molecule type" value="Genomic_DNA"/>
</dbReference>